<name>A0ABV7JIZ0_9SPHI</name>
<comment type="caution">
    <text evidence="1">The sequence shown here is derived from an EMBL/GenBank/DDBJ whole genome shotgun (WGS) entry which is preliminary data.</text>
</comment>
<proteinExistence type="predicted"/>
<organism evidence="1 2">
    <name type="scientific">Parapedobacter deserti</name>
    <dbReference type="NCBI Taxonomy" id="1912957"/>
    <lineage>
        <taxon>Bacteria</taxon>
        <taxon>Pseudomonadati</taxon>
        <taxon>Bacteroidota</taxon>
        <taxon>Sphingobacteriia</taxon>
        <taxon>Sphingobacteriales</taxon>
        <taxon>Sphingobacteriaceae</taxon>
        <taxon>Parapedobacter</taxon>
    </lineage>
</organism>
<protein>
    <recommendedName>
        <fullName evidence="3">DUF3196 domain-containing protein</fullName>
    </recommendedName>
</protein>
<evidence type="ECO:0000313" key="1">
    <source>
        <dbReference type="EMBL" id="MFC3196238.1"/>
    </source>
</evidence>
<reference evidence="2" key="1">
    <citation type="journal article" date="2019" name="Int. J. Syst. Evol. Microbiol.">
        <title>The Global Catalogue of Microorganisms (GCM) 10K type strain sequencing project: providing services to taxonomists for standard genome sequencing and annotation.</title>
        <authorList>
            <consortium name="The Broad Institute Genomics Platform"/>
            <consortium name="The Broad Institute Genome Sequencing Center for Infectious Disease"/>
            <person name="Wu L."/>
            <person name="Ma J."/>
        </authorList>
    </citation>
    <scope>NUCLEOTIDE SEQUENCE [LARGE SCALE GENOMIC DNA]</scope>
    <source>
        <strain evidence="2">KCTC 52416</strain>
    </source>
</reference>
<gene>
    <name evidence="1" type="ORF">ACFOET_01295</name>
</gene>
<accession>A0ABV7JIZ0</accession>
<evidence type="ECO:0000313" key="2">
    <source>
        <dbReference type="Proteomes" id="UP001595526"/>
    </source>
</evidence>
<evidence type="ECO:0008006" key="3">
    <source>
        <dbReference type="Google" id="ProtNLM"/>
    </source>
</evidence>
<keyword evidence="2" id="KW-1185">Reference proteome</keyword>
<dbReference type="RefSeq" id="WP_379018756.1">
    <property type="nucleotide sequence ID" value="NZ_JBHRTA010000004.1"/>
</dbReference>
<dbReference type="EMBL" id="JBHRTA010000004">
    <property type="protein sequence ID" value="MFC3196238.1"/>
    <property type="molecule type" value="Genomic_DNA"/>
</dbReference>
<sequence>MMDHHVYSALEAAIKTYGEKSGNSVDSLLARVLRVLESDDAFLEKVSQLDEAVDDYPAFEELREVIFDLLLINFFAADVKKLESDYLESAEWEDIEEQTIDRGTEILNLLLYLRECVDEEIEPQLEDYLKEFLLVDEDEFQDEYRIYEPIIANQLLVDSSYREIAEVSTKIPESQELSELFYPIMGFFYEQRPTAEDLNEYVRYSKKKALDLSVYNLLVAYNHSL</sequence>
<dbReference type="Proteomes" id="UP001595526">
    <property type="component" value="Unassembled WGS sequence"/>
</dbReference>